<feature type="repeat" description="PPR" evidence="2">
    <location>
        <begin position="63"/>
        <end position="97"/>
    </location>
</feature>
<dbReference type="InterPro" id="IPR002885">
    <property type="entry name" value="PPR_rpt"/>
</dbReference>
<feature type="repeat" description="PPR" evidence="2">
    <location>
        <begin position="199"/>
        <end position="229"/>
    </location>
</feature>
<sequence length="519" mass="58438">MKPSIFRFPISLAIVRRKIHSLASGHAHKAECSPVPVDIKVCRSKSNIRMDVDELFDEMPELDVLSVTTLIGRFARQHRYEEAMCLFSRMLLLNIKPNEFTFATVIHSSTGLKNIYLGKQLHARTMKMGLNTIVFVGSAMLDFYAKLCSFEEARNAFEDIQKPNVVSYTTLIHGYLKKGKIDDALQLFQEMPERNVVSWNAMVGGFSQMGHNEEAVSLFIEMLREGFMPNQSTFPCAITSAANMASLGMGKSFHACAVKSLCTSDVFVCNSLVSFYAKCGSMEDSLLVFNELPDRNTVSWNAVICGFAQNGRGEDAVIFFERMRAAGLRPNSVTLLGLLCACNHAGLVEKGYMYFNQMRQEEPGILKPEHYACMVDLLSRFGRLKEAAKFLHDLPFDPGTGFWKALLGGCHIHSNAELSDLAAQKILALDPEDVSSYVMLSNAYSAAGRWQQVSTIRREMKEKGLKRIPGCSWIEVRSKIHVFLNSDKNHHQKEEIYSFLKFCVEQLREIEGITFSIEY</sequence>
<accession>B9T435</accession>
<protein>
    <submittedName>
        <fullName evidence="3">Pentatricopeptide repeat-containing protein, putative</fullName>
    </submittedName>
</protein>
<dbReference type="PANTHER" id="PTHR47926:SF357">
    <property type="entry name" value="PENTATRICOPEPTIDE REPEAT-CONTAINING PROTEIN"/>
    <property type="match status" value="1"/>
</dbReference>
<dbReference type="Pfam" id="PF20431">
    <property type="entry name" value="E_motif"/>
    <property type="match status" value="1"/>
</dbReference>
<evidence type="ECO:0000313" key="3">
    <source>
        <dbReference type="EMBL" id="EEF29379.1"/>
    </source>
</evidence>
<feature type="repeat" description="PPR" evidence="2">
    <location>
        <begin position="265"/>
        <end position="295"/>
    </location>
</feature>
<evidence type="ECO:0000313" key="4">
    <source>
        <dbReference type="Proteomes" id="UP000008311"/>
    </source>
</evidence>
<dbReference type="AlphaFoldDB" id="B9T435"/>
<dbReference type="NCBIfam" id="TIGR00756">
    <property type="entry name" value="PPR"/>
    <property type="match status" value="4"/>
</dbReference>
<name>B9T435_RICCO</name>
<dbReference type="InParanoid" id="B9T435"/>
<proteinExistence type="predicted"/>
<evidence type="ECO:0000256" key="2">
    <source>
        <dbReference type="PROSITE-ProRule" id="PRU00708"/>
    </source>
</evidence>
<dbReference type="Pfam" id="PF13041">
    <property type="entry name" value="PPR_2"/>
    <property type="match status" value="3"/>
</dbReference>
<dbReference type="InterPro" id="IPR046960">
    <property type="entry name" value="PPR_At4g14850-like_plant"/>
</dbReference>
<keyword evidence="1" id="KW-0677">Repeat</keyword>
<dbReference type="Gene3D" id="1.25.40.10">
    <property type="entry name" value="Tetratricopeptide repeat domain"/>
    <property type="match status" value="4"/>
</dbReference>
<dbReference type="OrthoDB" id="185373at2759"/>
<reference evidence="4" key="1">
    <citation type="journal article" date="2010" name="Nat. Biotechnol.">
        <title>Draft genome sequence of the oilseed species Ricinus communis.</title>
        <authorList>
            <person name="Chan A.P."/>
            <person name="Crabtree J."/>
            <person name="Zhao Q."/>
            <person name="Lorenzi H."/>
            <person name="Orvis J."/>
            <person name="Puiu D."/>
            <person name="Melake-Berhan A."/>
            <person name="Jones K.M."/>
            <person name="Redman J."/>
            <person name="Chen G."/>
            <person name="Cahoon E.B."/>
            <person name="Gedil M."/>
            <person name="Stanke M."/>
            <person name="Haas B.J."/>
            <person name="Wortman J.R."/>
            <person name="Fraser-Liggett C.M."/>
            <person name="Ravel J."/>
            <person name="Rabinowicz P.D."/>
        </authorList>
    </citation>
    <scope>NUCLEOTIDE SEQUENCE [LARGE SCALE GENOMIC DNA]</scope>
    <source>
        <strain evidence="4">cv. Hale</strain>
    </source>
</reference>
<dbReference type="PROSITE" id="PS51375">
    <property type="entry name" value="PPR"/>
    <property type="match status" value="6"/>
</dbReference>
<dbReference type="Proteomes" id="UP000008311">
    <property type="component" value="Unassembled WGS sequence"/>
</dbReference>
<dbReference type="GO" id="GO:0009451">
    <property type="term" value="P:RNA modification"/>
    <property type="evidence" value="ECO:0007669"/>
    <property type="project" value="InterPro"/>
</dbReference>
<dbReference type="GO" id="GO:0003723">
    <property type="term" value="F:RNA binding"/>
    <property type="evidence" value="ECO:0007669"/>
    <property type="project" value="InterPro"/>
</dbReference>
<dbReference type="KEGG" id="rcu:8276610"/>
<dbReference type="STRING" id="3988.B9T435"/>
<dbReference type="InterPro" id="IPR046848">
    <property type="entry name" value="E_motif"/>
</dbReference>
<dbReference type="FunFam" id="1.25.40.10:FF:000442">
    <property type="entry name" value="Pentatricopeptide repeat-containing protein At3g49710"/>
    <property type="match status" value="1"/>
</dbReference>
<feature type="repeat" description="PPR" evidence="2">
    <location>
        <begin position="433"/>
        <end position="467"/>
    </location>
</feature>
<feature type="repeat" description="PPR" evidence="2">
    <location>
        <begin position="296"/>
        <end position="330"/>
    </location>
</feature>
<dbReference type="eggNOG" id="KOG4197">
    <property type="taxonomic scope" value="Eukaryota"/>
</dbReference>
<dbReference type="InterPro" id="IPR011990">
    <property type="entry name" value="TPR-like_helical_dom_sf"/>
</dbReference>
<dbReference type="FunFam" id="1.25.40.10:FF:000719">
    <property type="entry name" value="Pentatricopeptide repeat-containing protein mitochondrial"/>
    <property type="match status" value="1"/>
</dbReference>
<dbReference type="OMA" id="FNGDCRH"/>
<dbReference type="PANTHER" id="PTHR47926">
    <property type="entry name" value="PENTATRICOPEPTIDE REPEAT-CONTAINING PROTEIN"/>
    <property type="match status" value="1"/>
</dbReference>
<dbReference type="FunCoup" id="B9T435">
    <property type="interactions" value="254"/>
</dbReference>
<evidence type="ECO:0000256" key="1">
    <source>
        <dbReference type="ARBA" id="ARBA00022737"/>
    </source>
</evidence>
<keyword evidence="4" id="KW-1185">Reference proteome</keyword>
<dbReference type="SUPFAM" id="SSF48452">
    <property type="entry name" value="TPR-like"/>
    <property type="match status" value="1"/>
</dbReference>
<organism evidence="3 4">
    <name type="scientific">Ricinus communis</name>
    <name type="common">Castor bean</name>
    <dbReference type="NCBI Taxonomy" id="3988"/>
    <lineage>
        <taxon>Eukaryota</taxon>
        <taxon>Viridiplantae</taxon>
        <taxon>Streptophyta</taxon>
        <taxon>Embryophyta</taxon>
        <taxon>Tracheophyta</taxon>
        <taxon>Spermatophyta</taxon>
        <taxon>Magnoliopsida</taxon>
        <taxon>eudicotyledons</taxon>
        <taxon>Gunneridae</taxon>
        <taxon>Pentapetalae</taxon>
        <taxon>rosids</taxon>
        <taxon>fabids</taxon>
        <taxon>Malpighiales</taxon>
        <taxon>Euphorbiaceae</taxon>
        <taxon>Acalyphoideae</taxon>
        <taxon>Acalypheae</taxon>
        <taxon>Ricinus</taxon>
    </lineage>
</organism>
<gene>
    <name evidence="3" type="ORF">RCOM_0294440</name>
</gene>
<dbReference type="FunFam" id="1.25.40.10:FF:000144">
    <property type="entry name" value="Pentatricopeptide repeat-containing protein, mitochondrial"/>
    <property type="match status" value="1"/>
</dbReference>
<feature type="repeat" description="PPR" evidence="2">
    <location>
        <begin position="164"/>
        <end position="198"/>
    </location>
</feature>
<dbReference type="Pfam" id="PF01535">
    <property type="entry name" value="PPR"/>
    <property type="match status" value="1"/>
</dbReference>
<dbReference type="EMBL" id="EQ974450">
    <property type="protein sequence ID" value="EEF29379.1"/>
    <property type="molecule type" value="Genomic_DNA"/>
</dbReference>